<dbReference type="InterPro" id="IPR054076">
    <property type="entry name" value="ZUO1-like_ZHD"/>
</dbReference>
<dbReference type="GO" id="GO:0003676">
    <property type="term" value="F:nucleic acid binding"/>
    <property type="evidence" value="ECO:0007669"/>
    <property type="project" value="InterPro"/>
</dbReference>
<dbReference type="SMART" id="SM00355">
    <property type="entry name" value="ZnF_C2H2"/>
    <property type="match status" value="2"/>
</dbReference>
<dbReference type="InterPro" id="IPR013087">
    <property type="entry name" value="Znf_C2H2_type"/>
</dbReference>
<dbReference type="Pfam" id="PF00226">
    <property type="entry name" value="DnaJ"/>
    <property type="match status" value="1"/>
</dbReference>
<dbReference type="SMART" id="SM00271">
    <property type="entry name" value="DnaJ"/>
    <property type="match status" value="1"/>
</dbReference>
<proteinExistence type="predicted"/>
<dbReference type="PROSITE" id="PS00636">
    <property type="entry name" value="DNAJ_1"/>
    <property type="match status" value="1"/>
</dbReference>
<dbReference type="GO" id="GO:0005737">
    <property type="term" value="C:cytoplasm"/>
    <property type="evidence" value="ECO:0007669"/>
    <property type="project" value="TreeGrafter"/>
</dbReference>
<feature type="region of interest" description="Disordered" evidence="5">
    <location>
        <begin position="512"/>
        <end position="532"/>
    </location>
</feature>
<dbReference type="SUPFAM" id="SSF57667">
    <property type="entry name" value="beta-beta-alpha zinc fingers"/>
    <property type="match status" value="1"/>
</dbReference>
<dbReference type="EMBL" id="KQ030628">
    <property type="protein sequence ID" value="KJZ70399.1"/>
    <property type="molecule type" value="Genomic_DNA"/>
</dbReference>
<dbReference type="PROSITE" id="PS50157">
    <property type="entry name" value="ZINC_FINGER_C2H2_2"/>
    <property type="match status" value="2"/>
</dbReference>
<keyword evidence="3" id="KW-0862">Zinc</keyword>
<evidence type="ECO:0000256" key="4">
    <source>
        <dbReference type="PROSITE-ProRule" id="PRU00042"/>
    </source>
</evidence>
<dbReference type="Pfam" id="PF21884">
    <property type="entry name" value="ZUO1-like_ZHD"/>
    <property type="match status" value="1"/>
</dbReference>
<dbReference type="Gene3D" id="1.10.287.110">
    <property type="entry name" value="DnaJ domain"/>
    <property type="match status" value="1"/>
</dbReference>
<evidence type="ECO:0000256" key="3">
    <source>
        <dbReference type="ARBA" id="ARBA00022833"/>
    </source>
</evidence>
<gene>
    <name evidence="8" type="ORF">HIM_10203</name>
</gene>
<dbReference type="PANTHER" id="PTHR44029">
    <property type="entry name" value="DNAJ HOMOLOG SUBFAMILY C MEMBER 21"/>
    <property type="match status" value="1"/>
</dbReference>
<feature type="domain" description="J" evidence="6">
    <location>
        <begin position="19"/>
        <end position="85"/>
    </location>
</feature>
<keyword evidence="1" id="KW-0479">Metal-binding</keyword>
<dbReference type="AlphaFoldDB" id="A0A0F8A2I4"/>
<feature type="compositionally biased region" description="Polar residues" evidence="5">
    <location>
        <begin position="395"/>
        <end position="411"/>
    </location>
</feature>
<accession>A0A0F8A2I4</accession>
<dbReference type="Proteomes" id="UP000054481">
    <property type="component" value="Unassembled WGS sequence"/>
</dbReference>
<dbReference type="GO" id="GO:0008270">
    <property type="term" value="F:zinc ion binding"/>
    <property type="evidence" value="ECO:0007669"/>
    <property type="project" value="UniProtKB-KW"/>
</dbReference>
<evidence type="ECO:0000256" key="2">
    <source>
        <dbReference type="ARBA" id="ARBA00022771"/>
    </source>
</evidence>
<feature type="compositionally biased region" description="Basic and acidic residues" evidence="5">
    <location>
        <begin position="353"/>
        <end position="362"/>
    </location>
</feature>
<reference evidence="8 9" key="1">
    <citation type="journal article" date="2014" name="Genome Biol. Evol.">
        <title>Comparative genomics and transcriptomics analyses reveal divergent lifestyle features of nematode endoparasitic fungus Hirsutella minnesotensis.</title>
        <authorList>
            <person name="Lai Y."/>
            <person name="Liu K."/>
            <person name="Zhang X."/>
            <person name="Zhang X."/>
            <person name="Li K."/>
            <person name="Wang N."/>
            <person name="Shu C."/>
            <person name="Wu Y."/>
            <person name="Wang C."/>
            <person name="Bushley K.E."/>
            <person name="Xiang M."/>
            <person name="Liu X."/>
        </authorList>
    </citation>
    <scope>NUCLEOTIDE SEQUENCE [LARGE SCALE GENOMIC DNA]</scope>
    <source>
        <strain evidence="8 9">3608</strain>
    </source>
</reference>
<evidence type="ECO:0000313" key="8">
    <source>
        <dbReference type="EMBL" id="KJZ70399.1"/>
    </source>
</evidence>
<evidence type="ECO:0000256" key="1">
    <source>
        <dbReference type="ARBA" id="ARBA00022723"/>
    </source>
</evidence>
<dbReference type="InterPro" id="IPR051964">
    <property type="entry name" value="Chaperone_stress_response"/>
</dbReference>
<dbReference type="InterPro" id="IPR003604">
    <property type="entry name" value="Matrin/U1-like-C_Znf_C2H2"/>
</dbReference>
<evidence type="ECO:0000256" key="5">
    <source>
        <dbReference type="SAM" id="MobiDB-lite"/>
    </source>
</evidence>
<feature type="domain" description="C2H2-type" evidence="7">
    <location>
        <begin position="489"/>
        <end position="518"/>
    </location>
</feature>
<dbReference type="PRINTS" id="PR00625">
    <property type="entry name" value="JDOMAIN"/>
</dbReference>
<evidence type="ECO:0000313" key="9">
    <source>
        <dbReference type="Proteomes" id="UP000054481"/>
    </source>
</evidence>
<keyword evidence="2 4" id="KW-0863">Zinc-finger</keyword>
<sequence>MGAQQSSSQSANNANTKTCYYVLLDVQPDASDHEIKKAYRKKALELHPDRNINDVKSATERFAEVQAAYDVLSDPHERAWYDSHRDAILSGQEDKLGSGAGSSTFRNIRLTTTEEILSLVRRFNATIPFNDEPDGFYGIARATFEQLGLEEDATAEDSSLTEPVYSSFGFADDDYDSVVKPFYACWAGFSTKKSFAWMDKYRLSDAPDRRTRRFMEKENRKAREDAAQKFNDAVTFLVGFVRKRDPRYLPNSQTEAERQQLLRSVVAAQAARSRAANQEKMASCHVPEWVSGTGNEAQEDFFSEESEESEVEVLECVVCNKCFKSAKQLEAHERSKKHAKTVQELRRHMEKEGNELELDMKQPKSTNTDEASQVESDARPTITSANLDGEPEPQVTAQNSSSTDIQVSPSLSDADDYAPRAAVEERLISSGDQARQVRDAGDECSFSAGMHNIELNCSAEPRRKIGKAKLKREKKKEMARMVDENDIKHICSSCRQPFRSRTQLFRHIRDEGHAAIKTETPAGKNKAAKKKR</sequence>
<dbReference type="InterPro" id="IPR001623">
    <property type="entry name" value="DnaJ_domain"/>
</dbReference>
<dbReference type="InterPro" id="IPR018253">
    <property type="entry name" value="DnaJ_domain_CS"/>
</dbReference>
<name>A0A0F8A2I4_9HYPO</name>
<evidence type="ECO:0000259" key="6">
    <source>
        <dbReference type="PROSITE" id="PS50076"/>
    </source>
</evidence>
<dbReference type="FunFam" id="1.10.287.110:FF:000046">
    <property type="entry name" value="dnaJ homolog subfamily C member 21"/>
    <property type="match status" value="1"/>
</dbReference>
<dbReference type="InterPro" id="IPR022755">
    <property type="entry name" value="Znf_C2H2_jaz"/>
</dbReference>
<dbReference type="CDD" id="cd06257">
    <property type="entry name" value="DnaJ"/>
    <property type="match status" value="1"/>
</dbReference>
<dbReference type="OrthoDB" id="5894at2759"/>
<feature type="region of interest" description="Disordered" evidence="5">
    <location>
        <begin position="353"/>
        <end position="416"/>
    </location>
</feature>
<organism evidence="8 9">
    <name type="scientific">Hirsutella minnesotensis 3608</name>
    <dbReference type="NCBI Taxonomy" id="1043627"/>
    <lineage>
        <taxon>Eukaryota</taxon>
        <taxon>Fungi</taxon>
        <taxon>Dikarya</taxon>
        <taxon>Ascomycota</taxon>
        <taxon>Pezizomycotina</taxon>
        <taxon>Sordariomycetes</taxon>
        <taxon>Hypocreomycetidae</taxon>
        <taxon>Hypocreales</taxon>
        <taxon>Ophiocordycipitaceae</taxon>
        <taxon>Hirsutella</taxon>
    </lineage>
</organism>
<feature type="domain" description="C2H2-type" evidence="7">
    <location>
        <begin position="314"/>
        <end position="343"/>
    </location>
</feature>
<keyword evidence="9" id="KW-1185">Reference proteome</keyword>
<dbReference type="InterPro" id="IPR036869">
    <property type="entry name" value="J_dom_sf"/>
</dbReference>
<dbReference type="Pfam" id="PF12171">
    <property type="entry name" value="zf-C2H2_jaz"/>
    <property type="match status" value="1"/>
</dbReference>
<dbReference type="PROSITE" id="PS00028">
    <property type="entry name" value="ZINC_FINGER_C2H2_1"/>
    <property type="match status" value="2"/>
</dbReference>
<dbReference type="SMART" id="SM00451">
    <property type="entry name" value="ZnF_U1"/>
    <property type="match status" value="1"/>
</dbReference>
<dbReference type="PROSITE" id="PS50076">
    <property type="entry name" value="DNAJ_2"/>
    <property type="match status" value="1"/>
</dbReference>
<protein>
    <submittedName>
        <fullName evidence="8">Uncharacterized protein</fullName>
    </submittedName>
</protein>
<dbReference type="PANTHER" id="PTHR44029:SF1">
    <property type="entry name" value="DNAJ HOMOLOG SUBFAMILY C MEMBER 21"/>
    <property type="match status" value="1"/>
</dbReference>
<feature type="compositionally biased region" description="Polar residues" evidence="5">
    <location>
        <begin position="363"/>
        <end position="386"/>
    </location>
</feature>
<dbReference type="InterPro" id="IPR036236">
    <property type="entry name" value="Znf_C2H2_sf"/>
</dbReference>
<dbReference type="Gene3D" id="3.30.160.60">
    <property type="entry name" value="Classic Zinc Finger"/>
    <property type="match status" value="1"/>
</dbReference>
<evidence type="ECO:0000259" key="7">
    <source>
        <dbReference type="PROSITE" id="PS50157"/>
    </source>
</evidence>
<dbReference type="SUPFAM" id="SSF46565">
    <property type="entry name" value="Chaperone J-domain"/>
    <property type="match status" value="1"/>
</dbReference>